<evidence type="ECO:0000256" key="1">
    <source>
        <dbReference type="SAM" id="Coils"/>
    </source>
</evidence>
<keyword evidence="4" id="KW-1185">Reference proteome</keyword>
<dbReference type="InterPro" id="IPR046866">
    <property type="entry name" value="FapA_N"/>
</dbReference>
<sequence>MLINVKISEDKMSASVILEETSDNEKVSQKDIMDALKENGVVFGIDSDVINRICENPEFNVPIKVAFGKPAGIGLDGSIEFVDFEKGMENKSDKVDFREFPTHRRIIVKKGQKIASIFPPTKGEDGINVLGEPVLGKNGKEIELKLGKNVEKIDDEIYAKVDGILKVDNDTNFIDVEETLEIDGNVDYSVGNIDFPGTVIVKGDVKSGFVVRAKGDIEVGGLIEAATVISLEGNITATGIKGREKGIVKCKGTLKIKFAENATIEAGGVVFNEQLSNCKVKARKSITSENGKGVIVGGDYVAEFEIVVEEAGSEIATPTHLEVGISPELIEERNLLKTQIMLDKQNAEKLLQILKQYKVLKEKGVKIPEDKKKLFLKTSNTLMVIKEQLEKNTKRFHELEEKINKTKVNARIVIKRIVHPGVEVSIQGIKYYINKGMPKVILKLSEGKVVVGGYSE</sequence>
<dbReference type="EMBL" id="LBFC01000022">
    <property type="protein sequence ID" value="ONN26821.1"/>
    <property type="molecule type" value="Genomic_DNA"/>
</dbReference>
<evidence type="ECO:0000313" key="4">
    <source>
        <dbReference type="Proteomes" id="UP000242616"/>
    </source>
</evidence>
<dbReference type="InterPro" id="IPR005646">
    <property type="entry name" value="FapA"/>
</dbReference>
<dbReference type="Proteomes" id="UP000242616">
    <property type="component" value="Unassembled WGS sequence"/>
</dbReference>
<accession>A0ABX3IG69</accession>
<name>A0ABX3IG69_9BACT</name>
<proteinExistence type="predicted"/>
<feature type="domain" description="Flagellar Assembly Protein A N-terminal region" evidence="2">
    <location>
        <begin position="3"/>
        <end position="169"/>
    </location>
</feature>
<feature type="coiled-coil region" evidence="1">
    <location>
        <begin position="382"/>
        <end position="409"/>
    </location>
</feature>
<keyword evidence="1" id="KW-0175">Coiled coil</keyword>
<dbReference type="Pfam" id="PF03961">
    <property type="entry name" value="FapA"/>
    <property type="match status" value="1"/>
</dbReference>
<dbReference type="InterPro" id="IPR046865">
    <property type="entry name" value="FapA_b_solenoid"/>
</dbReference>
<reference evidence="3 4" key="1">
    <citation type="submission" date="2015-06" db="EMBL/GenBank/DDBJ databases">
        <title>Genome sequencing of Thermotogales isolates from hydrothermal vents.</title>
        <authorList>
            <person name="Haverkamp T.H."/>
            <person name="Kublanov I.V."/>
            <person name="Nesbo C.L."/>
        </authorList>
    </citation>
    <scope>NUCLEOTIDE SEQUENCE [LARGE SCALE GENOMIC DNA]</scope>
    <source>
        <strain evidence="4">ik275mar</strain>
    </source>
</reference>
<evidence type="ECO:0000259" key="2">
    <source>
        <dbReference type="Pfam" id="PF20250"/>
    </source>
</evidence>
<organism evidence="3 4">
    <name type="scientific">Thermosipho affectus</name>
    <dbReference type="NCBI Taxonomy" id="660294"/>
    <lineage>
        <taxon>Bacteria</taxon>
        <taxon>Thermotogati</taxon>
        <taxon>Thermotogota</taxon>
        <taxon>Thermotogae</taxon>
        <taxon>Thermotogales</taxon>
        <taxon>Fervidobacteriaceae</taxon>
        <taxon>Thermosipho</taxon>
    </lineage>
</organism>
<protein>
    <submittedName>
        <fullName evidence="3">Polymerase</fullName>
    </submittedName>
</protein>
<dbReference type="Pfam" id="PF20250">
    <property type="entry name" value="FapA_N"/>
    <property type="match status" value="1"/>
</dbReference>
<gene>
    <name evidence="3" type="ORF">XJ44_08125</name>
</gene>
<dbReference type="PANTHER" id="PTHR38032:SF1">
    <property type="entry name" value="RNA-BINDING PROTEIN KHPB N-TERMINAL DOMAIN-CONTAINING PROTEIN"/>
    <property type="match status" value="1"/>
</dbReference>
<comment type="caution">
    <text evidence="3">The sequence shown here is derived from an EMBL/GenBank/DDBJ whole genome shotgun (WGS) entry which is preliminary data.</text>
</comment>
<evidence type="ECO:0000313" key="3">
    <source>
        <dbReference type="EMBL" id="ONN26821.1"/>
    </source>
</evidence>
<dbReference type="PANTHER" id="PTHR38032">
    <property type="entry name" value="POLYMERASE-RELATED"/>
    <property type="match status" value="1"/>
</dbReference>
<dbReference type="RefSeq" id="WP_077198674.1">
    <property type="nucleotide sequence ID" value="NZ_LBFC01000022.1"/>
</dbReference>